<gene>
    <name evidence="2" type="ORF">HH215_31260</name>
</gene>
<keyword evidence="1" id="KW-0812">Transmembrane</keyword>
<feature type="transmembrane region" description="Helical" evidence="1">
    <location>
        <begin position="53"/>
        <end position="75"/>
    </location>
</feature>
<sequence>MILLMKLELKKYKFGGYIVGVIAANLALAGIVWTLQQQGWQDESIASSPTYAVAFAFIRAMVSITFGIFAAVLMARMIVGEYTSKTISLLFGYPIDRRKVLLSKLLLVSLVTFIVLIVSNLIISSAFCGMNVYYDYIKEPLTREILYGQTVEMFVQAGLTTAINWIPFVLGMIRKSATTTVTSSFVIEFAIYATNNGLTLSVIPAVTISLAAIGAAGAYWTILKANRDDVS</sequence>
<name>A0A7Z2ZP94_9BACL</name>
<reference evidence="2 3" key="1">
    <citation type="submission" date="2020-04" db="EMBL/GenBank/DDBJ databases">
        <title>Genome sequencing of novel species.</title>
        <authorList>
            <person name="Heo J."/>
            <person name="Kim S.-J."/>
            <person name="Kim J.-S."/>
            <person name="Hong S.-B."/>
            <person name="Kwon S.-W."/>
        </authorList>
    </citation>
    <scope>NUCLEOTIDE SEQUENCE [LARGE SCALE GENOMIC DNA]</scope>
    <source>
        <strain evidence="2 3">MFER-1</strain>
    </source>
</reference>
<accession>A0A7Z2ZP94</accession>
<dbReference type="GO" id="GO:0140359">
    <property type="term" value="F:ABC-type transporter activity"/>
    <property type="evidence" value="ECO:0007669"/>
    <property type="project" value="InterPro"/>
</dbReference>
<protein>
    <submittedName>
        <fullName evidence="2">ABC transporter permease subunit</fullName>
    </submittedName>
</protein>
<dbReference type="AlphaFoldDB" id="A0A7Z2ZP94"/>
<keyword evidence="1" id="KW-1133">Transmembrane helix</keyword>
<proteinExistence type="predicted"/>
<feature type="transmembrane region" description="Helical" evidence="1">
    <location>
        <begin position="153"/>
        <end position="170"/>
    </location>
</feature>
<dbReference type="GO" id="GO:0005886">
    <property type="term" value="C:plasma membrane"/>
    <property type="evidence" value="ECO:0007669"/>
    <property type="project" value="UniProtKB-SubCell"/>
</dbReference>
<evidence type="ECO:0000313" key="2">
    <source>
        <dbReference type="EMBL" id="QJD87216.1"/>
    </source>
</evidence>
<dbReference type="Proteomes" id="UP000502248">
    <property type="component" value="Chromosome"/>
</dbReference>
<keyword evidence="1" id="KW-0472">Membrane</keyword>
<feature type="transmembrane region" description="Helical" evidence="1">
    <location>
        <begin position="12"/>
        <end position="33"/>
    </location>
</feature>
<dbReference type="EMBL" id="CP051680">
    <property type="protein sequence ID" value="QJD87216.1"/>
    <property type="molecule type" value="Genomic_DNA"/>
</dbReference>
<feature type="transmembrane region" description="Helical" evidence="1">
    <location>
        <begin position="200"/>
        <end position="222"/>
    </location>
</feature>
<evidence type="ECO:0000256" key="1">
    <source>
        <dbReference type="SAM" id="Phobius"/>
    </source>
</evidence>
<organism evidence="2 3">
    <name type="scientific">Cohnella herbarum</name>
    <dbReference type="NCBI Taxonomy" id="2728023"/>
    <lineage>
        <taxon>Bacteria</taxon>
        <taxon>Bacillati</taxon>
        <taxon>Bacillota</taxon>
        <taxon>Bacilli</taxon>
        <taxon>Bacillales</taxon>
        <taxon>Paenibacillaceae</taxon>
        <taxon>Cohnella</taxon>
    </lineage>
</organism>
<evidence type="ECO:0000313" key="3">
    <source>
        <dbReference type="Proteomes" id="UP000502248"/>
    </source>
</evidence>
<feature type="transmembrane region" description="Helical" evidence="1">
    <location>
        <begin position="105"/>
        <end position="133"/>
    </location>
</feature>
<dbReference type="KEGG" id="cheb:HH215_31260"/>
<dbReference type="Pfam" id="PF12679">
    <property type="entry name" value="ABC2_membrane_2"/>
    <property type="match status" value="1"/>
</dbReference>
<keyword evidence="3" id="KW-1185">Reference proteome</keyword>
<dbReference type="RefSeq" id="WP_169283462.1">
    <property type="nucleotide sequence ID" value="NZ_CP051680.1"/>
</dbReference>